<gene>
    <name evidence="1" type="ORF">SERLADRAFT_456931</name>
</gene>
<protein>
    <submittedName>
        <fullName evidence="1">Uncharacterized protein</fullName>
    </submittedName>
</protein>
<accession>F8NJ47</accession>
<dbReference type="AlphaFoldDB" id="F8NJ47"/>
<dbReference type="HOGENOM" id="CLU_778817_0_0_1"/>
<proteinExistence type="predicted"/>
<name>F8NJ47_SERL9</name>
<sequence>MYEYYTEIHFANGTSREIHAGITSFLLVYPSVNGDLESMNLTFEDIDSIGDVPLRTNFTVELTLPSKALLQGSEYNIRAVLHRTGLTNISEDVQYIGLEYNPTSTPGPKSMTPYNITGYKSRRLQYDQLCATLGSVERVKGNSFDQGTQFPMSFPEELEVANPVVTSTCLQPTFLPLSIGDYAIPTFTTYYKQLGGQLIMALVVREKKPRQPEEHDEDLYDWLPWPKPKENADSFNSRMLRATKDISVFSAPSSHESDIAFVHYLSADARTPVFVDVSMVDDLLSRPAEERESLAPLAEPIIREAEKGTEAVFRYYVDYRKPPIYVGMTWMKKMRKMEESLANSRDASSQIPFKGN</sequence>
<dbReference type="OrthoDB" id="2590241at2759"/>
<evidence type="ECO:0000313" key="1">
    <source>
        <dbReference type="EMBL" id="EGO29328.1"/>
    </source>
</evidence>
<reference evidence="1" key="1">
    <citation type="submission" date="2011-04" db="EMBL/GenBank/DDBJ databases">
        <title>Evolution of plant cell wall degrading machinery underlies the functional diversity of forest fungi.</title>
        <authorList>
            <consortium name="US DOE Joint Genome Institute (JGI-PGF)"/>
            <person name="Eastwood D.C."/>
            <person name="Floudas D."/>
            <person name="Binder M."/>
            <person name="Majcherczyk A."/>
            <person name="Schneider P."/>
            <person name="Aerts A."/>
            <person name="Asiegbu F.O."/>
            <person name="Baker S.E."/>
            <person name="Barry K."/>
            <person name="Bendiksby M."/>
            <person name="Blumentritt M."/>
            <person name="Coutinho P.M."/>
            <person name="Cullen D."/>
            <person name="Cullen D."/>
            <person name="Gathman A."/>
            <person name="Goodell B."/>
            <person name="Henrissat B."/>
            <person name="Ihrmark K."/>
            <person name="Kauserud H."/>
            <person name="Kohler A."/>
            <person name="LaButti K."/>
            <person name="Lapidus A."/>
            <person name="Lavin J.L."/>
            <person name="Lee Y.-H."/>
            <person name="Lindquist E."/>
            <person name="Lilly W."/>
            <person name="Lucas S."/>
            <person name="Morin E."/>
            <person name="Murat C."/>
            <person name="Oguiza J.A."/>
            <person name="Park J."/>
            <person name="Pisabarro A.G."/>
            <person name="Riley R."/>
            <person name="Rosling A."/>
            <person name="Salamov A."/>
            <person name="Schmidt O."/>
            <person name="Schmutz J."/>
            <person name="Skrede I."/>
            <person name="Stenlid J."/>
            <person name="Wiebenga A."/>
            <person name="Xie X."/>
            <person name="Kues U."/>
            <person name="Hibbett D.S."/>
            <person name="Hoffmeister D."/>
            <person name="Hogberg N."/>
            <person name="Martin F."/>
            <person name="Grigoriev I.V."/>
            <person name="Watkinson S.C."/>
        </authorList>
    </citation>
    <scope>NUCLEOTIDE SEQUENCE</scope>
    <source>
        <strain evidence="1">S7.9</strain>
    </source>
</reference>
<dbReference type="GeneID" id="18817434"/>
<dbReference type="Proteomes" id="UP000008064">
    <property type="component" value="Unassembled WGS sequence"/>
</dbReference>
<dbReference type="EMBL" id="GL945429">
    <property type="protein sequence ID" value="EGO29328.1"/>
    <property type="molecule type" value="Genomic_DNA"/>
</dbReference>
<organism>
    <name type="scientific">Serpula lacrymans var. lacrymans (strain S7.9)</name>
    <name type="common">Dry rot fungus</name>
    <dbReference type="NCBI Taxonomy" id="578457"/>
    <lineage>
        <taxon>Eukaryota</taxon>
        <taxon>Fungi</taxon>
        <taxon>Dikarya</taxon>
        <taxon>Basidiomycota</taxon>
        <taxon>Agaricomycotina</taxon>
        <taxon>Agaricomycetes</taxon>
        <taxon>Agaricomycetidae</taxon>
        <taxon>Boletales</taxon>
        <taxon>Coniophorineae</taxon>
        <taxon>Serpulaceae</taxon>
        <taxon>Serpula</taxon>
    </lineage>
</organism>
<dbReference type="KEGG" id="sla:SERLADRAFT_456931"/>
<dbReference type="RefSeq" id="XP_007313570.1">
    <property type="nucleotide sequence ID" value="XM_007313508.1"/>
</dbReference>